<dbReference type="RefSeq" id="WP_111163317.1">
    <property type="nucleotide sequence ID" value="NZ_PCDP01000061.1"/>
</dbReference>
<dbReference type="OrthoDB" id="5868344at2"/>
<reference evidence="7 8" key="1">
    <citation type="journal article" date="2018" name="Sci. Rep.">
        <title>Rhizobium tumorigenes sp. nov., a novel plant tumorigenic bacterium isolated from cane gall tumors on thornless blackberry.</title>
        <authorList>
            <person name="Kuzmanovi N."/>
            <person name="Smalla K."/>
            <person name="Gronow S."/>
            <person name="PuBawska J."/>
        </authorList>
    </citation>
    <scope>NUCLEOTIDE SEQUENCE [LARGE SCALE GENOMIC DNA]</scope>
    <source>
        <strain evidence="7 8">CCBAU 85046</strain>
    </source>
</reference>
<feature type="transmembrane region" description="Helical" evidence="6">
    <location>
        <begin position="127"/>
        <end position="148"/>
    </location>
</feature>
<evidence type="ECO:0000313" key="7">
    <source>
        <dbReference type="EMBL" id="PZM09167.1"/>
    </source>
</evidence>
<evidence type="ECO:0000256" key="6">
    <source>
        <dbReference type="SAM" id="Phobius"/>
    </source>
</evidence>
<keyword evidence="3 6" id="KW-0812">Transmembrane</keyword>
<gene>
    <name evidence="7" type="ORF">CPY51_26980</name>
</gene>
<comment type="caution">
    <text evidence="7">The sequence shown here is derived from an EMBL/GenBank/DDBJ whole genome shotgun (WGS) entry which is preliminary data.</text>
</comment>
<dbReference type="PANTHER" id="PTHR33514:SF13">
    <property type="entry name" value="PROTEIN ABCI12, CHLOROPLASTIC"/>
    <property type="match status" value="1"/>
</dbReference>
<sequence length="200" mass="21871">MQSLYVDGDTRMHKLSPRIKLIVLALLGVILFLTDRISLLALAAVVGSVLYFAVGMSLREALVRLRPVFLVILFVALFSLLFNPLHDAMTTVLRLITLMLFAAMVTATTTISAFIDEITFLAGPLEKIGLVRAADIGLAVGLVVRFVPEIVDRYGAIREAHEARGLKIRLSTTLVPLIILTLRDADSIAAAIDARGIRRH</sequence>
<keyword evidence="8" id="KW-1185">Reference proteome</keyword>
<comment type="similarity">
    <text evidence="2">Belongs to the CbiQ family.</text>
</comment>
<evidence type="ECO:0000256" key="1">
    <source>
        <dbReference type="ARBA" id="ARBA00004141"/>
    </source>
</evidence>
<proteinExistence type="inferred from homology"/>
<evidence type="ECO:0000256" key="4">
    <source>
        <dbReference type="ARBA" id="ARBA00022989"/>
    </source>
</evidence>
<name>A0A2W4C6P6_9HYPH</name>
<dbReference type="CDD" id="cd16914">
    <property type="entry name" value="EcfT"/>
    <property type="match status" value="1"/>
</dbReference>
<evidence type="ECO:0000256" key="5">
    <source>
        <dbReference type="ARBA" id="ARBA00023136"/>
    </source>
</evidence>
<feature type="transmembrane region" description="Helical" evidence="6">
    <location>
        <begin position="21"/>
        <end position="53"/>
    </location>
</feature>
<evidence type="ECO:0000256" key="3">
    <source>
        <dbReference type="ARBA" id="ARBA00022692"/>
    </source>
</evidence>
<feature type="transmembrane region" description="Helical" evidence="6">
    <location>
        <begin position="95"/>
        <end position="115"/>
    </location>
</feature>
<feature type="transmembrane region" description="Helical" evidence="6">
    <location>
        <begin position="65"/>
        <end position="83"/>
    </location>
</feature>
<organism evidence="7 8">
    <name type="scientific">Rhizobium tubonense</name>
    <dbReference type="NCBI Taxonomy" id="484088"/>
    <lineage>
        <taxon>Bacteria</taxon>
        <taxon>Pseudomonadati</taxon>
        <taxon>Pseudomonadota</taxon>
        <taxon>Alphaproteobacteria</taxon>
        <taxon>Hyphomicrobiales</taxon>
        <taxon>Rhizobiaceae</taxon>
        <taxon>Rhizobium/Agrobacterium group</taxon>
        <taxon>Rhizobium</taxon>
    </lineage>
</organism>
<dbReference type="PANTHER" id="PTHR33514">
    <property type="entry name" value="PROTEIN ABCI12, CHLOROPLASTIC"/>
    <property type="match status" value="1"/>
</dbReference>
<keyword evidence="4 6" id="KW-1133">Transmembrane helix</keyword>
<dbReference type="Pfam" id="PF02361">
    <property type="entry name" value="CbiQ"/>
    <property type="match status" value="1"/>
</dbReference>
<protein>
    <submittedName>
        <fullName evidence="7">Transporter</fullName>
    </submittedName>
</protein>
<evidence type="ECO:0000313" key="8">
    <source>
        <dbReference type="Proteomes" id="UP000248925"/>
    </source>
</evidence>
<accession>A0A2W4C6P6</accession>
<dbReference type="GO" id="GO:0005886">
    <property type="term" value="C:plasma membrane"/>
    <property type="evidence" value="ECO:0007669"/>
    <property type="project" value="TreeGrafter"/>
</dbReference>
<dbReference type="AlphaFoldDB" id="A0A2W4C6P6"/>
<comment type="subcellular location">
    <subcellularLocation>
        <location evidence="1">Membrane</location>
        <topology evidence="1">Multi-pass membrane protein</topology>
    </subcellularLocation>
</comment>
<dbReference type="InterPro" id="IPR003339">
    <property type="entry name" value="ABC/ECF_trnsptr_transmembrane"/>
</dbReference>
<keyword evidence="5 6" id="KW-0472">Membrane</keyword>
<dbReference type="EMBL" id="PCDP01000061">
    <property type="protein sequence ID" value="PZM09167.1"/>
    <property type="molecule type" value="Genomic_DNA"/>
</dbReference>
<evidence type="ECO:0000256" key="2">
    <source>
        <dbReference type="ARBA" id="ARBA00008564"/>
    </source>
</evidence>
<dbReference type="Proteomes" id="UP000248925">
    <property type="component" value="Unassembled WGS sequence"/>
</dbReference>